<dbReference type="GeneID" id="84590216"/>
<dbReference type="RefSeq" id="XP_059605999.1">
    <property type="nucleotide sequence ID" value="XM_059746060.1"/>
</dbReference>
<dbReference type="VEuPathDB" id="FungiDB:An02g01280"/>
<gene>
    <name evidence="1" type="ORF">An02g01280</name>
</gene>
<reference evidence="1" key="2">
    <citation type="submission" date="2025-08" db="UniProtKB">
        <authorList>
            <consortium name="RefSeq"/>
        </authorList>
    </citation>
    <scope>IDENTIFICATION</scope>
</reference>
<organism evidence="1">
    <name type="scientific">Aspergillus niger</name>
    <dbReference type="NCBI Taxonomy" id="5061"/>
    <lineage>
        <taxon>Eukaryota</taxon>
        <taxon>Fungi</taxon>
        <taxon>Dikarya</taxon>
        <taxon>Ascomycota</taxon>
        <taxon>Pezizomycotina</taxon>
        <taxon>Eurotiomycetes</taxon>
        <taxon>Eurotiomycetidae</taxon>
        <taxon>Eurotiales</taxon>
        <taxon>Aspergillaceae</taxon>
        <taxon>Aspergillus</taxon>
        <taxon>Aspergillus subgen. Circumdati</taxon>
    </lineage>
</organism>
<dbReference type="KEGG" id="ang:An02g01280"/>
<evidence type="ECO:0000313" key="1">
    <source>
        <dbReference type="RefSeq" id="XP_059605999.1"/>
    </source>
</evidence>
<protein>
    <submittedName>
        <fullName evidence="1">Uncharacterized protein</fullName>
    </submittedName>
</protein>
<reference evidence="1" key="1">
    <citation type="submission" date="2025-02" db="EMBL/GenBank/DDBJ databases">
        <authorList>
            <consortium name="NCBI Genome Project"/>
        </authorList>
    </citation>
    <scope>NUCLEOTIDE SEQUENCE</scope>
</reference>
<name>A0AAJ8BZ61_ASPNG</name>
<proteinExistence type="predicted"/>
<sequence>MSVIGNNTFYNIYFTLVKSDKETCRRTDPQYLLGN</sequence>
<dbReference type="AlphaFoldDB" id="A0AAJ8BZ61"/>
<accession>A0AAJ8BZ61</accession>